<keyword evidence="3" id="KW-1003">Cell membrane</keyword>
<evidence type="ECO:0000256" key="2">
    <source>
        <dbReference type="ARBA" id="ARBA00022448"/>
    </source>
</evidence>
<keyword evidence="2" id="KW-0813">Transport</keyword>
<feature type="transmembrane region" description="Helical" evidence="4">
    <location>
        <begin position="156"/>
        <end position="172"/>
    </location>
</feature>
<dbReference type="AlphaFoldDB" id="A0A0F9SZX5"/>
<dbReference type="InterPro" id="IPR036259">
    <property type="entry name" value="MFS_trans_sf"/>
</dbReference>
<keyword evidence="4" id="KW-0812">Transmembrane</keyword>
<feature type="transmembrane region" description="Helical" evidence="4">
    <location>
        <begin position="265"/>
        <end position="283"/>
    </location>
</feature>
<name>A0A0F9SZX5_9ZZZZ</name>
<proteinExistence type="predicted"/>
<sequence length="382" mass="41985">MRLPHLLVCSVFIFFVLYAPQPLLSLFASEFNVAPAVAGSLMTATMLPLAIAPLVYGLFLAKINPLLILRIAMVLLGLSCLLFIYVPSFELLLLVRFLQGLTIPAALTAMTSYIGMSYSADTLQKNMTLYIGSSIVGGYFGRVLAALFSYLWNWQSFYYVIAFMLIFLALTIKHSQFSNPATKSQLSPLDYIKQLKEGAVLKVYGAVFCMFFCFAALLNYLPFILQNTFLITNTRDIGLVYSGYLVGALASIAAPWLLKKVASPWHLLTAVFSFYSVSIILLMSHQLSLFLIAFTLFCGAMFVIHSTAAPLVNKISKAPPSVTNGGYVSFYYSGGALGSLLPGVVYQHHGQTAFMFTLLAVCLCGLSLIMWAYFEGKNTTRG</sequence>
<dbReference type="InterPro" id="IPR011701">
    <property type="entry name" value="MFS"/>
</dbReference>
<feature type="transmembrane region" description="Helical" evidence="4">
    <location>
        <begin position="324"/>
        <end position="346"/>
    </location>
</feature>
<keyword evidence="4" id="KW-1133">Transmembrane helix</keyword>
<evidence type="ECO:0000256" key="4">
    <source>
        <dbReference type="SAM" id="Phobius"/>
    </source>
</evidence>
<feature type="transmembrane region" description="Helical" evidence="4">
    <location>
        <begin position="352"/>
        <end position="374"/>
    </location>
</feature>
<comment type="caution">
    <text evidence="6">The sequence shown here is derived from an EMBL/GenBank/DDBJ whole genome shotgun (WGS) entry which is preliminary data.</text>
</comment>
<dbReference type="PROSITE" id="PS50850">
    <property type="entry name" value="MFS"/>
    <property type="match status" value="1"/>
</dbReference>
<protein>
    <recommendedName>
        <fullName evidence="5">Major facilitator superfamily (MFS) profile domain-containing protein</fullName>
    </recommendedName>
</protein>
<dbReference type="PANTHER" id="PTHR43271:SF1">
    <property type="entry name" value="INNER MEMBRANE TRANSPORT PROTEIN YNFM"/>
    <property type="match status" value="1"/>
</dbReference>
<feature type="transmembrane region" description="Helical" evidence="4">
    <location>
        <begin position="289"/>
        <end position="312"/>
    </location>
</feature>
<evidence type="ECO:0000313" key="6">
    <source>
        <dbReference type="EMBL" id="KKN72564.1"/>
    </source>
</evidence>
<feature type="transmembrane region" description="Helical" evidence="4">
    <location>
        <begin position="203"/>
        <end position="225"/>
    </location>
</feature>
<dbReference type="EMBL" id="LAZR01000360">
    <property type="protein sequence ID" value="KKN72564.1"/>
    <property type="molecule type" value="Genomic_DNA"/>
</dbReference>
<dbReference type="SUPFAM" id="SSF103473">
    <property type="entry name" value="MFS general substrate transporter"/>
    <property type="match status" value="1"/>
</dbReference>
<dbReference type="PANTHER" id="PTHR43271">
    <property type="entry name" value="BLL2771 PROTEIN"/>
    <property type="match status" value="1"/>
</dbReference>
<organism evidence="6">
    <name type="scientific">marine sediment metagenome</name>
    <dbReference type="NCBI Taxonomy" id="412755"/>
    <lineage>
        <taxon>unclassified sequences</taxon>
        <taxon>metagenomes</taxon>
        <taxon>ecological metagenomes</taxon>
    </lineage>
</organism>
<evidence type="ECO:0000259" key="5">
    <source>
        <dbReference type="PROSITE" id="PS50850"/>
    </source>
</evidence>
<feature type="transmembrane region" description="Helical" evidence="4">
    <location>
        <begin position="93"/>
        <end position="115"/>
    </location>
</feature>
<feature type="transmembrane region" description="Helical" evidence="4">
    <location>
        <begin position="237"/>
        <end position="258"/>
    </location>
</feature>
<dbReference type="Pfam" id="PF07690">
    <property type="entry name" value="MFS_1"/>
    <property type="match status" value="1"/>
</dbReference>
<dbReference type="GO" id="GO:0022857">
    <property type="term" value="F:transmembrane transporter activity"/>
    <property type="evidence" value="ECO:0007669"/>
    <property type="project" value="InterPro"/>
</dbReference>
<accession>A0A0F9SZX5</accession>
<keyword evidence="4" id="KW-0472">Membrane</keyword>
<reference evidence="6" key="1">
    <citation type="journal article" date="2015" name="Nature">
        <title>Complex archaea that bridge the gap between prokaryotes and eukaryotes.</title>
        <authorList>
            <person name="Spang A."/>
            <person name="Saw J.H."/>
            <person name="Jorgensen S.L."/>
            <person name="Zaremba-Niedzwiedzka K."/>
            <person name="Martijn J."/>
            <person name="Lind A.E."/>
            <person name="van Eijk R."/>
            <person name="Schleper C."/>
            <person name="Guy L."/>
            <person name="Ettema T.J."/>
        </authorList>
    </citation>
    <scope>NUCLEOTIDE SEQUENCE</scope>
</reference>
<dbReference type="GO" id="GO:0005886">
    <property type="term" value="C:plasma membrane"/>
    <property type="evidence" value="ECO:0007669"/>
    <property type="project" value="UniProtKB-SubCell"/>
</dbReference>
<feature type="transmembrane region" description="Helical" evidence="4">
    <location>
        <begin position="41"/>
        <end position="60"/>
    </location>
</feature>
<gene>
    <name evidence="6" type="ORF">LCGC14_0409630</name>
</gene>
<feature type="domain" description="Major facilitator superfamily (MFS) profile" evidence="5">
    <location>
        <begin position="1"/>
        <end position="377"/>
    </location>
</feature>
<comment type="subcellular location">
    <subcellularLocation>
        <location evidence="1">Cell membrane</location>
        <topology evidence="1">Multi-pass membrane protein</topology>
    </subcellularLocation>
</comment>
<dbReference type="CDD" id="cd17324">
    <property type="entry name" value="MFS_NepI_like"/>
    <property type="match status" value="1"/>
</dbReference>
<dbReference type="Gene3D" id="1.20.1250.20">
    <property type="entry name" value="MFS general substrate transporter like domains"/>
    <property type="match status" value="2"/>
</dbReference>
<feature type="transmembrane region" description="Helical" evidence="4">
    <location>
        <begin position="67"/>
        <end position="87"/>
    </location>
</feature>
<evidence type="ECO:0000256" key="1">
    <source>
        <dbReference type="ARBA" id="ARBA00004651"/>
    </source>
</evidence>
<evidence type="ECO:0000256" key="3">
    <source>
        <dbReference type="ARBA" id="ARBA00022475"/>
    </source>
</evidence>
<dbReference type="InterPro" id="IPR020846">
    <property type="entry name" value="MFS_dom"/>
</dbReference>